<dbReference type="InterPro" id="IPR057699">
    <property type="entry name" value="DUF7939"/>
</dbReference>
<dbReference type="Pfam" id="PF13584">
    <property type="entry name" value="BatD"/>
    <property type="match status" value="1"/>
</dbReference>
<evidence type="ECO:0000313" key="5">
    <source>
        <dbReference type="Proteomes" id="UP000494216"/>
    </source>
</evidence>
<dbReference type="EMBL" id="CADCXN010000049">
    <property type="protein sequence ID" value="CAA9890407.1"/>
    <property type="molecule type" value="Genomic_DNA"/>
</dbReference>
<dbReference type="InterPro" id="IPR025738">
    <property type="entry name" value="BatD"/>
</dbReference>
<keyword evidence="1" id="KW-0472">Membrane</keyword>
<evidence type="ECO:0000259" key="3">
    <source>
        <dbReference type="Pfam" id="PF25607"/>
    </source>
</evidence>
<evidence type="ECO:0000313" key="4">
    <source>
        <dbReference type="EMBL" id="CAA9890407.1"/>
    </source>
</evidence>
<evidence type="ECO:0000256" key="1">
    <source>
        <dbReference type="SAM" id="Phobius"/>
    </source>
</evidence>
<keyword evidence="2" id="KW-0732">Signal</keyword>
<evidence type="ECO:0000256" key="2">
    <source>
        <dbReference type="SAM" id="SignalP"/>
    </source>
</evidence>
<reference evidence="4 5" key="1">
    <citation type="submission" date="2020-02" db="EMBL/GenBank/DDBJ databases">
        <authorList>
            <person name="Hogendoorn C."/>
        </authorList>
    </citation>
    <scope>NUCLEOTIDE SEQUENCE [LARGE SCALE GENOMIC DNA]</scope>
    <source>
        <strain evidence="4">METHB21</strain>
    </source>
</reference>
<feature type="signal peptide" evidence="2">
    <location>
        <begin position="1"/>
        <end position="36"/>
    </location>
</feature>
<dbReference type="RefSeq" id="WP_246246919.1">
    <property type="nucleotide sequence ID" value="NZ_CADCXN010000049.1"/>
</dbReference>
<dbReference type="Pfam" id="PF25607">
    <property type="entry name" value="DUF7939"/>
    <property type="match status" value="1"/>
</dbReference>
<feature type="domain" description="DUF7939" evidence="3">
    <location>
        <begin position="475"/>
        <end position="554"/>
    </location>
</feature>
<feature type="chain" id="PRO_5035838711" evidence="2">
    <location>
        <begin position="37"/>
        <end position="572"/>
    </location>
</feature>
<dbReference type="PANTHER" id="PTHR40940:SF1">
    <property type="entry name" value="PROTEIN BATD"/>
    <property type="match status" value="1"/>
</dbReference>
<protein>
    <submittedName>
        <fullName evidence="4">Oxygen tolerance protein BatD</fullName>
    </submittedName>
</protein>
<comment type="caution">
    <text evidence="4">The sequence shown here is derived from an EMBL/GenBank/DDBJ whole genome shotgun (WGS) entry which is preliminary data.</text>
</comment>
<proteinExistence type="predicted"/>
<name>A0A8S0X7V8_9GAMM</name>
<keyword evidence="1" id="KW-1133">Transmembrane helix</keyword>
<keyword evidence="5" id="KW-1185">Reference proteome</keyword>
<dbReference type="Proteomes" id="UP000494216">
    <property type="component" value="Unassembled WGS sequence"/>
</dbReference>
<gene>
    <name evidence="4" type="ORF">METHB2_210039</name>
</gene>
<feature type="transmembrane region" description="Helical" evidence="1">
    <location>
        <begin position="435"/>
        <end position="456"/>
    </location>
</feature>
<dbReference type="PANTHER" id="PTHR40940">
    <property type="entry name" value="PROTEIN BATD-RELATED"/>
    <property type="match status" value="1"/>
</dbReference>
<sequence>MRALTLLMNSLVKMKLFFLLSVAGAGFAFAPQQAWAAEIQVSVDRNPVSIDESFQIIFTAAESPDDDPDFSPLEQDFDILSQSQSSNSSWINGKSSKTIQWTLTVMAKQAGDLIIPAVKFGDDITRPLPLLVKSGNAAGKTINTDADLFLEVEATPEDPYVQSQVLYTMRLYRKVDISQASLDEPELAEAVIEKLGEDSNYNTQINGVGYLVTERKYAVFPQKSGQITIKPLVLTAEVVTGNRLGFNGLFNSQVTMTRKISSKAITLTVKPVPSFFTGPHWLPAEQMVLKEQWSGDIKKMKVGEPLTRTLTLLANGTTVGQLPELNNAKTDDKLKTYPDQPVLKEQKKPDGLLAFREEKIALIPSRAGSYTLPAIKVPWFNTQSRKMEVASIPETVITANSAAGSQTAVKPPAVTTVKPQKIESTQTTQPQKNNFWIWASAFLASGWLATLMYFLAGHRAKKPVMENNEVDKSLKDSIKQLKKACTDNNAAAAKDALIEWGQQKFKAASLGAIAAFCDARLRDEILQLNQLLYGREAEQWQGKKLFQAFVENNAREKIAAVEEDSLEPLYRL</sequence>
<accession>A0A8S0X7V8</accession>
<dbReference type="AlphaFoldDB" id="A0A8S0X7V8"/>
<keyword evidence="1" id="KW-0812">Transmembrane</keyword>
<organism evidence="4 5">
    <name type="scientific">Candidatus Methylobacter favarea</name>
    <dbReference type="NCBI Taxonomy" id="2707345"/>
    <lineage>
        <taxon>Bacteria</taxon>
        <taxon>Pseudomonadati</taxon>
        <taxon>Pseudomonadota</taxon>
        <taxon>Gammaproteobacteria</taxon>
        <taxon>Methylococcales</taxon>
        <taxon>Methylococcaceae</taxon>
        <taxon>Methylobacter</taxon>
    </lineage>
</organism>